<dbReference type="KEGG" id="dpe:6601754"/>
<proteinExistence type="inferred from homology"/>
<dbReference type="PhylomeDB" id="B4H7K0"/>
<dbReference type="GO" id="GO:0030111">
    <property type="term" value="P:regulation of Wnt signaling pathway"/>
    <property type="evidence" value="ECO:0007669"/>
    <property type="project" value="EnsemblMetazoa"/>
</dbReference>
<dbReference type="InterPro" id="IPR004299">
    <property type="entry name" value="MBOAT_fam"/>
</dbReference>
<dbReference type="EC" id="2.3.1.250" evidence="9"/>
<keyword evidence="6 12" id="KW-0472">Membrane</keyword>
<evidence type="ECO:0000256" key="12">
    <source>
        <dbReference type="SAM" id="Phobius"/>
    </source>
</evidence>
<evidence type="ECO:0000256" key="9">
    <source>
        <dbReference type="ARBA" id="ARBA00038867"/>
    </source>
</evidence>
<dbReference type="PANTHER" id="PTHR13906:SF12">
    <property type="entry name" value="PROTEIN-SERINE O-PALMITOLEOYLTRANSFERASE PORCUPINE"/>
    <property type="match status" value="1"/>
</dbReference>
<feature type="transmembrane region" description="Helical" evidence="12">
    <location>
        <begin position="465"/>
        <end position="490"/>
    </location>
</feature>
<dbReference type="GO" id="GO:0030258">
    <property type="term" value="P:lipid modification"/>
    <property type="evidence" value="ECO:0007669"/>
    <property type="project" value="TreeGrafter"/>
</dbReference>
<dbReference type="GO" id="GO:0005783">
    <property type="term" value="C:endoplasmic reticulum"/>
    <property type="evidence" value="ECO:0007669"/>
    <property type="project" value="EnsemblMetazoa"/>
</dbReference>
<feature type="transmembrane region" description="Helical" evidence="12">
    <location>
        <begin position="514"/>
        <end position="532"/>
    </location>
</feature>
<dbReference type="eggNOG" id="KOG4312">
    <property type="taxonomic scope" value="Eukaryota"/>
</dbReference>
<reference evidence="13 14" key="1">
    <citation type="journal article" date="2007" name="Nature">
        <title>Evolution of genes and genomes on the Drosophila phylogeny.</title>
        <authorList>
            <consortium name="Drosophila 12 Genomes Consortium"/>
            <person name="Clark A.G."/>
            <person name="Eisen M.B."/>
            <person name="Smith D.R."/>
            <person name="Bergman C.M."/>
            <person name="Oliver B."/>
            <person name="Markow T.A."/>
            <person name="Kaufman T.C."/>
            <person name="Kellis M."/>
            <person name="Gelbart W."/>
            <person name="Iyer V.N."/>
            <person name="Pollard D.A."/>
            <person name="Sackton T.B."/>
            <person name="Larracuente A.M."/>
            <person name="Singh N.D."/>
            <person name="Abad J.P."/>
            <person name="Abt D.N."/>
            <person name="Adryan B."/>
            <person name="Aguade M."/>
            <person name="Akashi H."/>
            <person name="Anderson W.W."/>
            <person name="Aquadro C.F."/>
            <person name="Ardell D.H."/>
            <person name="Arguello R."/>
            <person name="Artieri C.G."/>
            <person name="Barbash D.A."/>
            <person name="Barker D."/>
            <person name="Barsanti P."/>
            <person name="Batterham P."/>
            <person name="Batzoglou S."/>
            <person name="Begun D."/>
            <person name="Bhutkar A."/>
            <person name="Blanco E."/>
            <person name="Bosak S.A."/>
            <person name="Bradley R.K."/>
            <person name="Brand A.D."/>
            <person name="Brent M.R."/>
            <person name="Brooks A.N."/>
            <person name="Brown R.H."/>
            <person name="Butlin R.K."/>
            <person name="Caggese C."/>
            <person name="Calvi B.R."/>
            <person name="Bernardo de Carvalho A."/>
            <person name="Caspi A."/>
            <person name="Castrezana S."/>
            <person name="Celniker S.E."/>
            <person name="Chang J.L."/>
            <person name="Chapple C."/>
            <person name="Chatterji S."/>
            <person name="Chinwalla A."/>
            <person name="Civetta A."/>
            <person name="Clifton S.W."/>
            <person name="Comeron J.M."/>
            <person name="Costello J.C."/>
            <person name="Coyne J.A."/>
            <person name="Daub J."/>
            <person name="David R.G."/>
            <person name="Delcher A.L."/>
            <person name="Delehaunty K."/>
            <person name="Do C.B."/>
            <person name="Ebling H."/>
            <person name="Edwards K."/>
            <person name="Eickbush T."/>
            <person name="Evans J.D."/>
            <person name="Filipski A."/>
            <person name="Findeiss S."/>
            <person name="Freyhult E."/>
            <person name="Fulton L."/>
            <person name="Fulton R."/>
            <person name="Garcia A.C."/>
            <person name="Gardiner A."/>
            <person name="Garfield D.A."/>
            <person name="Garvin B.E."/>
            <person name="Gibson G."/>
            <person name="Gilbert D."/>
            <person name="Gnerre S."/>
            <person name="Godfrey J."/>
            <person name="Good R."/>
            <person name="Gotea V."/>
            <person name="Gravely B."/>
            <person name="Greenberg A.J."/>
            <person name="Griffiths-Jones S."/>
            <person name="Gross S."/>
            <person name="Guigo R."/>
            <person name="Gustafson E.A."/>
            <person name="Haerty W."/>
            <person name="Hahn M.W."/>
            <person name="Halligan D.L."/>
            <person name="Halpern A.L."/>
            <person name="Halter G.M."/>
            <person name="Han M.V."/>
            <person name="Heger A."/>
            <person name="Hillier L."/>
            <person name="Hinrichs A.S."/>
            <person name="Holmes I."/>
            <person name="Hoskins R.A."/>
            <person name="Hubisz M.J."/>
            <person name="Hultmark D."/>
            <person name="Huntley M.A."/>
            <person name="Jaffe D.B."/>
            <person name="Jagadeeshan S."/>
            <person name="Jeck W.R."/>
            <person name="Johnson J."/>
            <person name="Jones C.D."/>
            <person name="Jordan W.C."/>
            <person name="Karpen G.H."/>
            <person name="Kataoka E."/>
            <person name="Keightley P.D."/>
            <person name="Kheradpour P."/>
            <person name="Kirkness E.F."/>
            <person name="Koerich L.B."/>
            <person name="Kristiansen K."/>
            <person name="Kudrna D."/>
            <person name="Kulathinal R.J."/>
            <person name="Kumar S."/>
            <person name="Kwok R."/>
            <person name="Lander E."/>
            <person name="Langley C.H."/>
            <person name="Lapoint R."/>
            <person name="Lazzaro B.P."/>
            <person name="Lee S.J."/>
            <person name="Levesque L."/>
            <person name="Li R."/>
            <person name="Lin C.F."/>
            <person name="Lin M.F."/>
            <person name="Lindblad-Toh K."/>
            <person name="Llopart A."/>
            <person name="Long M."/>
            <person name="Low L."/>
            <person name="Lozovsky E."/>
            <person name="Lu J."/>
            <person name="Luo M."/>
            <person name="Machado C.A."/>
            <person name="Makalowski W."/>
            <person name="Marzo M."/>
            <person name="Matsuda M."/>
            <person name="Matzkin L."/>
            <person name="McAllister B."/>
            <person name="McBride C.S."/>
            <person name="McKernan B."/>
            <person name="McKernan K."/>
            <person name="Mendez-Lago M."/>
            <person name="Minx P."/>
            <person name="Mollenhauer M.U."/>
            <person name="Montooth K."/>
            <person name="Mount S.M."/>
            <person name="Mu X."/>
            <person name="Myers E."/>
            <person name="Negre B."/>
            <person name="Newfeld S."/>
            <person name="Nielsen R."/>
            <person name="Noor M.A."/>
            <person name="O'Grady P."/>
            <person name="Pachter L."/>
            <person name="Papaceit M."/>
            <person name="Parisi M.J."/>
            <person name="Parisi M."/>
            <person name="Parts L."/>
            <person name="Pedersen J.S."/>
            <person name="Pesole G."/>
            <person name="Phillippy A.M."/>
            <person name="Ponting C.P."/>
            <person name="Pop M."/>
            <person name="Porcelli D."/>
            <person name="Powell J.R."/>
            <person name="Prohaska S."/>
            <person name="Pruitt K."/>
            <person name="Puig M."/>
            <person name="Quesneville H."/>
            <person name="Ram K.R."/>
            <person name="Rand D."/>
            <person name="Rasmussen M.D."/>
            <person name="Reed L.K."/>
            <person name="Reenan R."/>
            <person name="Reily A."/>
            <person name="Remington K.A."/>
            <person name="Rieger T.T."/>
            <person name="Ritchie M.G."/>
            <person name="Robin C."/>
            <person name="Rogers Y.H."/>
            <person name="Rohde C."/>
            <person name="Rozas J."/>
            <person name="Rubenfield M.J."/>
            <person name="Ruiz A."/>
            <person name="Russo S."/>
            <person name="Salzberg S.L."/>
            <person name="Sanchez-Gracia A."/>
            <person name="Saranga D.J."/>
            <person name="Sato H."/>
            <person name="Schaeffer S.W."/>
            <person name="Schatz M.C."/>
            <person name="Schlenke T."/>
            <person name="Schwartz R."/>
            <person name="Segarra C."/>
            <person name="Singh R.S."/>
            <person name="Sirot L."/>
            <person name="Sirota M."/>
            <person name="Sisneros N.B."/>
            <person name="Smith C.D."/>
            <person name="Smith T.F."/>
            <person name="Spieth J."/>
            <person name="Stage D.E."/>
            <person name="Stark A."/>
            <person name="Stephan W."/>
            <person name="Strausberg R.L."/>
            <person name="Strempel S."/>
            <person name="Sturgill D."/>
            <person name="Sutton G."/>
            <person name="Sutton G.G."/>
            <person name="Tao W."/>
            <person name="Teichmann S."/>
            <person name="Tobari Y.N."/>
            <person name="Tomimura Y."/>
            <person name="Tsolas J.M."/>
            <person name="Valente V.L."/>
            <person name="Venter E."/>
            <person name="Venter J.C."/>
            <person name="Vicario S."/>
            <person name="Vieira F.G."/>
            <person name="Vilella A.J."/>
            <person name="Villasante A."/>
            <person name="Walenz B."/>
            <person name="Wang J."/>
            <person name="Wasserman M."/>
            <person name="Watts T."/>
            <person name="Wilson D."/>
            <person name="Wilson R.K."/>
            <person name="Wing R.A."/>
            <person name="Wolfner M.F."/>
            <person name="Wong A."/>
            <person name="Wong G.K."/>
            <person name="Wu C.I."/>
            <person name="Wu G."/>
            <person name="Yamamoto D."/>
            <person name="Yang H.P."/>
            <person name="Yang S.P."/>
            <person name="Yorke J.A."/>
            <person name="Yoshida K."/>
            <person name="Zdobnov E."/>
            <person name="Zhang P."/>
            <person name="Zhang Y."/>
            <person name="Zimin A.V."/>
            <person name="Baldwin J."/>
            <person name="Abdouelleil A."/>
            <person name="Abdulkadir J."/>
            <person name="Abebe A."/>
            <person name="Abera B."/>
            <person name="Abreu J."/>
            <person name="Acer S.C."/>
            <person name="Aftuck L."/>
            <person name="Alexander A."/>
            <person name="An P."/>
            <person name="Anderson E."/>
            <person name="Anderson S."/>
            <person name="Arachi H."/>
            <person name="Azer M."/>
            <person name="Bachantsang P."/>
            <person name="Barry A."/>
            <person name="Bayul T."/>
            <person name="Berlin A."/>
            <person name="Bessette D."/>
            <person name="Bloom T."/>
            <person name="Blye J."/>
            <person name="Boguslavskiy L."/>
            <person name="Bonnet C."/>
            <person name="Boukhgalter B."/>
            <person name="Bourzgui I."/>
            <person name="Brown A."/>
            <person name="Cahill P."/>
            <person name="Channer S."/>
            <person name="Cheshatsang Y."/>
            <person name="Chuda L."/>
            <person name="Citroen M."/>
            <person name="Collymore A."/>
            <person name="Cooke P."/>
            <person name="Costello M."/>
            <person name="D'Aco K."/>
            <person name="Daza R."/>
            <person name="De Haan G."/>
            <person name="DeGray S."/>
            <person name="DeMaso C."/>
            <person name="Dhargay N."/>
            <person name="Dooley K."/>
            <person name="Dooley E."/>
            <person name="Doricent M."/>
            <person name="Dorje P."/>
            <person name="Dorjee K."/>
            <person name="Dupes A."/>
            <person name="Elong R."/>
            <person name="Falk J."/>
            <person name="Farina A."/>
            <person name="Faro S."/>
            <person name="Ferguson D."/>
            <person name="Fisher S."/>
            <person name="Foley C.D."/>
            <person name="Franke A."/>
            <person name="Friedrich D."/>
            <person name="Gadbois L."/>
            <person name="Gearin G."/>
            <person name="Gearin C.R."/>
            <person name="Giannoukos G."/>
            <person name="Goode T."/>
            <person name="Graham J."/>
            <person name="Grandbois E."/>
            <person name="Grewal S."/>
            <person name="Gyaltsen K."/>
            <person name="Hafez N."/>
            <person name="Hagos B."/>
            <person name="Hall J."/>
            <person name="Henson C."/>
            <person name="Hollinger A."/>
            <person name="Honan T."/>
            <person name="Huard M.D."/>
            <person name="Hughes L."/>
            <person name="Hurhula B."/>
            <person name="Husby M.E."/>
            <person name="Kamat A."/>
            <person name="Kanga B."/>
            <person name="Kashin S."/>
            <person name="Khazanovich D."/>
            <person name="Kisner P."/>
            <person name="Lance K."/>
            <person name="Lara M."/>
            <person name="Lee W."/>
            <person name="Lennon N."/>
            <person name="Letendre F."/>
            <person name="LeVine R."/>
            <person name="Lipovsky A."/>
            <person name="Liu X."/>
            <person name="Liu J."/>
            <person name="Liu S."/>
            <person name="Lokyitsang T."/>
            <person name="Lokyitsang Y."/>
            <person name="Lubonja R."/>
            <person name="Lui A."/>
            <person name="MacDonald P."/>
            <person name="Magnisalis V."/>
            <person name="Maru K."/>
            <person name="Matthews C."/>
            <person name="McCusker W."/>
            <person name="McDonough S."/>
            <person name="Mehta T."/>
            <person name="Meldrim J."/>
            <person name="Meneus L."/>
            <person name="Mihai O."/>
            <person name="Mihalev A."/>
            <person name="Mihova T."/>
            <person name="Mittelman R."/>
            <person name="Mlenga V."/>
            <person name="Montmayeur A."/>
            <person name="Mulrain L."/>
            <person name="Navidi A."/>
            <person name="Naylor J."/>
            <person name="Negash T."/>
            <person name="Nguyen T."/>
            <person name="Nguyen N."/>
            <person name="Nicol R."/>
            <person name="Norbu C."/>
            <person name="Norbu N."/>
            <person name="Novod N."/>
            <person name="O'Neill B."/>
            <person name="Osman S."/>
            <person name="Markiewicz E."/>
            <person name="Oyono O.L."/>
            <person name="Patti C."/>
            <person name="Phunkhang P."/>
            <person name="Pierre F."/>
            <person name="Priest M."/>
            <person name="Raghuraman S."/>
            <person name="Rege F."/>
            <person name="Reyes R."/>
            <person name="Rise C."/>
            <person name="Rogov P."/>
            <person name="Ross K."/>
            <person name="Ryan E."/>
            <person name="Settipalli S."/>
            <person name="Shea T."/>
            <person name="Sherpa N."/>
            <person name="Shi L."/>
            <person name="Shih D."/>
            <person name="Sparrow T."/>
            <person name="Spaulding J."/>
            <person name="Stalker J."/>
            <person name="Stange-Thomann N."/>
            <person name="Stavropoulos S."/>
            <person name="Stone C."/>
            <person name="Strader C."/>
            <person name="Tesfaye S."/>
            <person name="Thomson T."/>
            <person name="Thoulutsang Y."/>
            <person name="Thoulutsang D."/>
            <person name="Topham K."/>
            <person name="Topping I."/>
            <person name="Tsamla T."/>
            <person name="Vassiliev H."/>
            <person name="Vo A."/>
            <person name="Wangchuk T."/>
            <person name="Wangdi T."/>
            <person name="Weiand M."/>
            <person name="Wilkinson J."/>
            <person name="Wilson A."/>
            <person name="Yadav S."/>
            <person name="Young G."/>
            <person name="Yu Q."/>
            <person name="Zembek L."/>
            <person name="Zhong D."/>
            <person name="Zimmer A."/>
            <person name="Zwirko Z."/>
            <person name="Jaffe D.B."/>
            <person name="Alvarez P."/>
            <person name="Brockman W."/>
            <person name="Butler J."/>
            <person name="Chin C."/>
            <person name="Gnerre S."/>
            <person name="Grabherr M."/>
            <person name="Kleber M."/>
            <person name="Mauceli E."/>
            <person name="MacCallum I."/>
        </authorList>
    </citation>
    <scope>NUCLEOTIDE SEQUENCE [LARGE SCALE GENOMIC DNA]</scope>
    <source>
        <strain evidence="14">MSH-3 / Tucson 14011-0111.49</strain>
    </source>
</reference>
<dbReference type="GO" id="GO:1990698">
    <property type="term" value="F:palmitoleoyltransferase activity"/>
    <property type="evidence" value="ECO:0007669"/>
    <property type="project" value="UniProtKB-EC"/>
</dbReference>
<evidence type="ECO:0000256" key="2">
    <source>
        <dbReference type="ARBA" id="ARBA00022679"/>
    </source>
</evidence>
<evidence type="ECO:0000256" key="7">
    <source>
        <dbReference type="ARBA" id="ARBA00023315"/>
    </source>
</evidence>
<evidence type="ECO:0000256" key="8">
    <source>
        <dbReference type="ARBA" id="ARBA00038269"/>
    </source>
</evidence>
<evidence type="ECO:0000256" key="1">
    <source>
        <dbReference type="ARBA" id="ARBA00004141"/>
    </source>
</evidence>
<evidence type="ECO:0000256" key="6">
    <source>
        <dbReference type="ARBA" id="ARBA00023136"/>
    </source>
</evidence>
<keyword evidence="2" id="KW-0808">Transferase</keyword>
<protein>
    <recommendedName>
        <fullName evidence="10">Protein-serine O-palmitoleoyltransferase porcupine</fullName>
        <ecNumber evidence="9">2.3.1.250</ecNumber>
    </recommendedName>
</protein>
<dbReference type="GO" id="GO:0016055">
    <property type="term" value="P:Wnt signaling pathway"/>
    <property type="evidence" value="ECO:0007669"/>
    <property type="project" value="UniProtKB-KW"/>
</dbReference>
<evidence type="ECO:0000313" key="13">
    <source>
        <dbReference type="EMBL" id="EDW33811.1"/>
    </source>
</evidence>
<dbReference type="Proteomes" id="UP000008744">
    <property type="component" value="Unassembled WGS sequence"/>
</dbReference>
<evidence type="ECO:0000313" key="14">
    <source>
        <dbReference type="Proteomes" id="UP000008744"/>
    </source>
</evidence>
<dbReference type="OrthoDB" id="5968863at2759"/>
<dbReference type="GO" id="GO:0017147">
    <property type="term" value="F:Wnt-protein binding"/>
    <property type="evidence" value="ECO:0007669"/>
    <property type="project" value="EnsemblMetazoa"/>
</dbReference>
<organism evidence="14">
    <name type="scientific">Drosophila persimilis</name>
    <name type="common">Fruit fly</name>
    <dbReference type="NCBI Taxonomy" id="7234"/>
    <lineage>
        <taxon>Eukaryota</taxon>
        <taxon>Metazoa</taxon>
        <taxon>Ecdysozoa</taxon>
        <taxon>Arthropoda</taxon>
        <taxon>Hexapoda</taxon>
        <taxon>Insecta</taxon>
        <taxon>Pterygota</taxon>
        <taxon>Neoptera</taxon>
        <taxon>Endopterygota</taxon>
        <taxon>Diptera</taxon>
        <taxon>Brachycera</taxon>
        <taxon>Muscomorpha</taxon>
        <taxon>Ephydroidea</taxon>
        <taxon>Drosophilidae</taxon>
        <taxon>Drosophila</taxon>
        <taxon>Sophophora</taxon>
    </lineage>
</organism>
<comment type="catalytic activity">
    <reaction evidence="11">
        <text>[Wnt protein]-L-serine + (9Z)-hexadecenoyl-CoA = [Wnt protein]-O-(9Z)-hexadecenoyl-L-serine + CoA</text>
        <dbReference type="Rhea" id="RHEA:45336"/>
        <dbReference type="Rhea" id="RHEA-COMP:11170"/>
        <dbReference type="Rhea" id="RHEA-COMP:11171"/>
        <dbReference type="ChEBI" id="CHEBI:29999"/>
        <dbReference type="ChEBI" id="CHEBI:57287"/>
        <dbReference type="ChEBI" id="CHEBI:61540"/>
        <dbReference type="ChEBI" id="CHEBI:85189"/>
        <dbReference type="EC" id="2.3.1.250"/>
    </reaction>
</comment>
<feature type="transmembrane region" description="Helical" evidence="12">
    <location>
        <begin position="111"/>
        <end position="129"/>
    </location>
</feature>
<dbReference type="STRING" id="7234.B4H7K0"/>
<dbReference type="GO" id="GO:0016486">
    <property type="term" value="P:peptide hormone processing"/>
    <property type="evidence" value="ECO:0007669"/>
    <property type="project" value="EnsemblMetazoa"/>
</dbReference>
<keyword evidence="14" id="KW-1185">Reference proteome</keyword>
<evidence type="ECO:0000256" key="3">
    <source>
        <dbReference type="ARBA" id="ARBA00022687"/>
    </source>
</evidence>
<accession>B4H7K0</accession>
<feature type="transmembrane region" description="Helical" evidence="12">
    <location>
        <begin position="263"/>
        <end position="285"/>
    </location>
</feature>
<dbReference type="Pfam" id="PF03062">
    <property type="entry name" value="MBOAT"/>
    <property type="match status" value="1"/>
</dbReference>
<evidence type="ECO:0000256" key="4">
    <source>
        <dbReference type="ARBA" id="ARBA00022692"/>
    </source>
</evidence>
<evidence type="ECO:0000256" key="11">
    <source>
        <dbReference type="ARBA" id="ARBA00047978"/>
    </source>
</evidence>
<feature type="transmembrane region" description="Helical" evidence="12">
    <location>
        <begin position="73"/>
        <end position="91"/>
    </location>
</feature>
<comment type="similarity">
    <text evidence="8">Belongs to the membrane-bound acyltransferase family. Porcupine subfamily.</text>
</comment>
<feature type="transmembrane region" description="Helical" evidence="12">
    <location>
        <begin position="135"/>
        <end position="153"/>
    </location>
</feature>
<keyword evidence="4 12" id="KW-0812">Transmembrane</keyword>
<sequence length="533" mass="60093">MDYSYYDEGYDIDYTEFGEDAGDDIDYGFYSGHKQDNLYSDAKPEARDFLVMDRLLQNIEACVQPSLLQVAKYVTPMLGLCLVGRLLCLLYARKRRLPPAGVSQRDANSIIVAPLHLIHATTGLILLYATLGQRLGERVGLLLILSALGYLMLQLVRVYSGRRAATSIAVLTVGSQFLYELAIWRQRSDWPQLRGVQMVVNMKLISLGFDLASGQVPRMPGPLAYLGYIYSPATCALGPWISYGRYVECLVARGKWLTTLRQLVLNMLLCLLAVAVSNCLAHALGEIASGSHLLLMYTEALGVRSSHYFVSFMAQALLVSSGQTLDGESKDSKELDERILGPLVARPWQIEWPRSLSVLVRSWNIPMHEWLKHYIYGGFKEHNLGHTFWAVLCTYVVSSLLHGMDLRIYMVLLFLAIFAESERLLRRHLAKLFDACLAAGQCKGPDHCCFSRCPRRRGWTNSWGWLVRLTNLIFTLVAMFHLAYLGIVLLNETLNLEGSPAGELESFVWHWSEAGYLSHYVGFGMFLLYLFIS</sequence>
<dbReference type="AlphaFoldDB" id="B4H7K0"/>
<comment type="subcellular location">
    <subcellularLocation>
        <location evidence="1">Membrane</location>
        <topology evidence="1">Multi-pass membrane protein</topology>
    </subcellularLocation>
</comment>
<dbReference type="HOGENOM" id="CLU_048745_0_0_1"/>
<dbReference type="OMA" id="WRQRSDW"/>
<feature type="transmembrane region" description="Helical" evidence="12">
    <location>
        <begin position="384"/>
        <end position="402"/>
    </location>
</feature>
<dbReference type="GO" id="GO:0061355">
    <property type="term" value="P:Wnt protein secretion"/>
    <property type="evidence" value="ECO:0007669"/>
    <property type="project" value="EnsemblMetazoa"/>
</dbReference>
<dbReference type="EMBL" id="CH479218">
    <property type="protein sequence ID" value="EDW33811.1"/>
    <property type="molecule type" value="Genomic_DNA"/>
</dbReference>
<keyword evidence="7" id="KW-0012">Acyltransferase</keyword>
<keyword evidence="5 12" id="KW-1133">Transmembrane helix</keyword>
<dbReference type="InterPro" id="IPR049941">
    <property type="entry name" value="LPLAT_7/PORCN-like"/>
</dbReference>
<dbReference type="GO" id="GO:0016020">
    <property type="term" value="C:membrane"/>
    <property type="evidence" value="ECO:0007669"/>
    <property type="project" value="UniProtKB-SubCell"/>
</dbReference>
<evidence type="ECO:0000256" key="5">
    <source>
        <dbReference type="ARBA" id="ARBA00022989"/>
    </source>
</evidence>
<keyword evidence="3" id="KW-0879">Wnt signaling pathway</keyword>
<dbReference type="PANTHER" id="PTHR13906">
    <property type="entry name" value="PORCUPINE"/>
    <property type="match status" value="1"/>
</dbReference>
<gene>
    <name evidence="13" type="primary">Dper\GL27041</name>
    <name evidence="13" type="ORF">Dper_GL27041</name>
</gene>
<name>B4H7K0_DROPE</name>
<evidence type="ECO:0000256" key="10">
    <source>
        <dbReference type="ARBA" id="ARBA00040371"/>
    </source>
</evidence>